<gene>
    <name evidence="1" type="ORF">BKA15_000583</name>
</gene>
<evidence type="ECO:0000313" key="1">
    <source>
        <dbReference type="EMBL" id="NYE69254.1"/>
    </source>
</evidence>
<proteinExistence type="predicted"/>
<keyword evidence="2" id="KW-1185">Reference proteome</keyword>
<dbReference type="EMBL" id="JACCBU010000001">
    <property type="protein sequence ID" value="NYE69254.1"/>
    <property type="molecule type" value="Genomic_DNA"/>
</dbReference>
<accession>A0A7Y9L6X6</accession>
<dbReference type="AlphaFoldDB" id="A0A7Y9L6X6"/>
<comment type="caution">
    <text evidence="1">The sequence shown here is derived from an EMBL/GenBank/DDBJ whole genome shotgun (WGS) entry which is preliminary data.</text>
</comment>
<reference evidence="1 2" key="1">
    <citation type="submission" date="2020-07" db="EMBL/GenBank/DDBJ databases">
        <title>Sequencing the genomes of 1000 actinobacteria strains.</title>
        <authorList>
            <person name="Klenk H.-P."/>
        </authorList>
    </citation>
    <scope>NUCLEOTIDE SEQUENCE [LARGE SCALE GENOMIC DNA]</scope>
    <source>
        <strain evidence="1 2">DSM 22083</strain>
    </source>
</reference>
<sequence>MIFRSPHGHVYVTNRTGTHDLGDGPAAHSLWAATAH</sequence>
<protein>
    <submittedName>
        <fullName evidence="1">Uncharacterized protein</fullName>
    </submittedName>
</protein>
<organism evidence="1 2">
    <name type="scientific">Microlunatus parietis</name>
    <dbReference type="NCBI Taxonomy" id="682979"/>
    <lineage>
        <taxon>Bacteria</taxon>
        <taxon>Bacillati</taxon>
        <taxon>Actinomycetota</taxon>
        <taxon>Actinomycetes</taxon>
        <taxon>Propionibacteriales</taxon>
        <taxon>Propionibacteriaceae</taxon>
        <taxon>Microlunatus</taxon>
    </lineage>
</organism>
<evidence type="ECO:0000313" key="2">
    <source>
        <dbReference type="Proteomes" id="UP000569914"/>
    </source>
</evidence>
<name>A0A7Y9L6X6_9ACTN</name>
<dbReference type="Proteomes" id="UP000569914">
    <property type="component" value="Unassembled WGS sequence"/>
</dbReference>